<comment type="caution">
    <text evidence="1">The sequence shown here is derived from an EMBL/GenBank/DDBJ whole genome shotgun (WGS) entry which is preliminary data.</text>
</comment>
<keyword evidence="2" id="KW-1185">Reference proteome</keyword>
<proteinExistence type="predicted"/>
<reference evidence="1 2" key="1">
    <citation type="submission" date="2024-09" db="EMBL/GenBank/DDBJ databases">
        <title>Chromosome-scale assembly of Riccia sorocarpa.</title>
        <authorList>
            <person name="Paukszto L."/>
        </authorList>
    </citation>
    <scope>NUCLEOTIDE SEQUENCE [LARGE SCALE GENOMIC DNA]</scope>
    <source>
        <strain evidence="1">LP-2024</strain>
        <tissue evidence="1">Aerial parts of the thallus</tissue>
    </source>
</reference>
<organism evidence="1 2">
    <name type="scientific">Riccia sorocarpa</name>
    <dbReference type="NCBI Taxonomy" id="122646"/>
    <lineage>
        <taxon>Eukaryota</taxon>
        <taxon>Viridiplantae</taxon>
        <taxon>Streptophyta</taxon>
        <taxon>Embryophyta</taxon>
        <taxon>Marchantiophyta</taxon>
        <taxon>Marchantiopsida</taxon>
        <taxon>Marchantiidae</taxon>
        <taxon>Marchantiales</taxon>
        <taxon>Ricciaceae</taxon>
        <taxon>Riccia</taxon>
    </lineage>
</organism>
<evidence type="ECO:0000313" key="2">
    <source>
        <dbReference type="Proteomes" id="UP001633002"/>
    </source>
</evidence>
<sequence length="91" mass="10246">MAVFDRVVAVVIEGGIPGVRMAVLMQHLAEKVEEQDFSLVPNAERDAREEAAALLLQQQLFEEEEDLEIEKIVESLRKAQARAEAKNMRTP</sequence>
<dbReference type="AlphaFoldDB" id="A0ABD3GRV2"/>
<dbReference type="EMBL" id="JBJQOH010000007">
    <property type="protein sequence ID" value="KAL3680546.1"/>
    <property type="molecule type" value="Genomic_DNA"/>
</dbReference>
<accession>A0ABD3GRV2</accession>
<gene>
    <name evidence="1" type="ORF">R1sor_023502</name>
</gene>
<dbReference type="Proteomes" id="UP001633002">
    <property type="component" value="Unassembled WGS sequence"/>
</dbReference>
<name>A0ABD3GRV2_9MARC</name>
<evidence type="ECO:0000313" key="1">
    <source>
        <dbReference type="EMBL" id="KAL3680546.1"/>
    </source>
</evidence>
<protein>
    <submittedName>
        <fullName evidence="1">Uncharacterized protein</fullName>
    </submittedName>
</protein>